<organism evidence="2 3">
    <name type="scientific">Liparis tanakae</name>
    <name type="common">Tanaka's snailfish</name>
    <dbReference type="NCBI Taxonomy" id="230148"/>
    <lineage>
        <taxon>Eukaryota</taxon>
        <taxon>Metazoa</taxon>
        <taxon>Chordata</taxon>
        <taxon>Craniata</taxon>
        <taxon>Vertebrata</taxon>
        <taxon>Euteleostomi</taxon>
        <taxon>Actinopterygii</taxon>
        <taxon>Neopterygii</taxon>
        <taxon>Teleostei</taxon>
        <taxon>Neoteleostei</taxon>
        <taxon>Acanthomorphata</taxon>
        <taxon>Eupercaria</taxon>
        <taxon>Perciformes</taxon>
        <taxon>Cottioidei</taxon>
        <taxon>Cottales</taxon>
        <taxon>Liparidae</taxon>
        <taxon>Liparis</taxon>
    </lineage>
</organism>
<comment type="caution">
    <text evidence="2">The sequence shown here is derived from an EMBL/GenBank/DDBJ whole genome shotgun (WGS) entry which is preliminary data.</text>
</comment>
<dbReference type="EMBL" id="SRLO01016790">
    <property type="protein sequence ID" value="TNN23971.1"/>
    <property type="molecule type" value="Genomic_DNA"/>
</dbReference>
<evidence type="ECO:0000256" key="1">
    <source>
        <dbReference type="SAM" id="MobiDB-lite"/>
    </source>
</evidence>
<feature type="region of interest" description="Disordered" evidence="1">
    <location>
        <begin position="47"/>
        <end position="76"/>
    </location>
</feature>
<feature type="region of interest" description="Disordered" evidence="1">
    <location>
        <begin position="1"/>
        <end position="35"/>
    </location>
</feature>
<accession>A0A4Z2E5C1</accession>
<proteinExistence type="predicted"/>
<feature type="compositionally biased region" description="Polar residues" evidence="1">
    <location>
        <begin position="47"/>
        <end position="66"/>
    </location>
</feature>
<feature type="compositionally biased region" description="Polar residues" evidence="1">
    <location>
        <begin position="1"/>
        <end position="11"/>
    </location>
</feature>
<protein>
    <submittedName>
        <fullName evidence="2">Uncharacterized protein</fullName>
    </submittedName>
</protein>
<dbReference type="Proteomes" id="UP000314294">
    <property type="component" value="Unassembled WGS sequence"/>
</dbReference>
<reference evidence="2 3" key="1">
    <citation type="submission" date="2019-03" db="EMBL/GenBank/DDBJ databases">
        <title>First draft genome of Liparis tanakae, snailfish: a comprehensive survey of snailfish specific genes.</title>
        <authorList>
            <person name="Kim W."/>
            <person name="Song I."/>
            <person name="Jeong J.-H."/>
            <person name="Kim D."/>
            <person name="Kim S."/>
            <person name="Ryu S."/>
            <person name="Song J.Y."/>
            <person name="Lee S.K."/>
        </authorList>
    </citation>
    <scope>NUCLEOTIDE SEQUENCE [LARGE SCALE GENOMIC DNA]</scope>
    <source>
        <tissue evidence="2">Muscle</tissue>
    </source>
</reference>
<sequence length="76" mass="8396">MTTIRRPSSCQRVPERDTSPPPRYSSQLTEDADGGVIGSERYFGYSYSSSAGERPLGNSSEHSTASRVYFNKKSKS</sequence>
<evidence type="ECO:0000313" key="3">
    <source>
        <dbReference type="Proteomes" id="UP000314294"/>
    </source>
</evidence>
<name>A0A4Z2E5C1_9TELE</name>
<gene>
    <name evidence="2" type="ORF">EYF80_065906</name>
</gene>
<dbReference type="AlphaFoldDB" id="A0A4Z2E5C1"/>
<evidence type="ECO:0000313" key="2">
    <source>
        <dbReference type="EMBL" id="TNN23971.1"/>
    </source>
</evidence>
<keyword evidence="3" id="KW-1185">Reference proteome</keyword>